<dbReference type="Pfam" id="PF00302">
    <property type="entry name" value="CAT"/>
    <property type="match status" value="1"/>
</dbReference>
<dbReference type="PANTHER" id="PTHR38474">
    <property type="entry name" value="SLR0299 PROTEIN"/>
    <property type="match status" value="1"/>
</dbReference>
<evidence type="ECO:0000313" key="2">
    <source>
        <dbReference type="EMBL" id="EFW06562.1"/>
    </source>
</evidence>
<dbReference type="STRING" id="100884.GCA_000269565_01601"/>
<comment type="caution">
    <text evidence="2">The sequence shown here is derived from an EMBL/GenBank/DDBJ whole genome shotgun (WGS) entry which is preliminary data.</text>
</comment>
<evidence type="ECO:0000256" key="1">
    <source>
        <dbReference type="PIRSR" id="PIRSR000440-1"/>
    </source>
</evidence>
<dbReference type="RefSeq" id="WP_008787227.1">
    <property type="nucleotide sequence ID" value="NZ_AKCB01000001.1"/>
</dbReference>
<sequence length="223" mass="26833">MKFTKKNLDTWDRAELFQHFINDMRCVMSMTVNIDITEFLQVIHDKKYKFYPAMIWVISSAVNCREELRMGYNEDGEVGTWDYISPYYTHFHQEDEKFVKLVIDYHSDFEAFYQQFIKDMQVYQTYRWFDQKNIPPNTFDVSCLPWLHYQSFDMHIFDSGLYIAPVITWGKYIKNESGRIIMPLSLNIHHAVADGYHLCRFFTDVENCLKKFSNLIQSVNHFD</sequence>
<proteinExistence type="predicted"/>
<dbReference type="InterPro" id="IPR023213">
    <property type="entry name" value="CAT-like_dom_sf"/>
</dbReference>
<dbReference type="Proteomes" id="UP000003157">
    <property type="component" value="Unassembled WGS sequence"/>
</dbReference>
<dbReference type="Gene3D" id="3.30.559.10">
    <property type="entry name" value="Chloramphenicol acetyltransferase-like domain"/>
    <property type="match status" value="1"/>
</dbReference>
<dbReference type="PANTHER" id="PTHR38474:SF2">
    <property type="entry name" value="CHLORAMPHENICOL ACETYLTRANSFERASE"/>
    <property type="match status" value="1"/>
</dbReference>
<dbReference type="InterPro" id="IPR001707">
    <property type="entry name" value="Cmp_AcTrfase"/>
</dbReference>
<organism evidence="2 3">
    <name type="scientific">Coprobacillus cateniformis</name>
    <dbReference type="NCBI Taxonomy" id="100884"/>
    <lineage>
        <taxon>Bacteria</taxon>
        <taxon>Bacillati</taxon>
        <taxon>Bacillota</taxon>
        <taxon>Erysipelotrichia</taxon>
        <taxon>Erysipelotrichales</taxon>
        <taxon>Coprobacillaceae</taxon>
        <taxon>Coprobacillus</taxon>
    </lineage>
</organism>
<dbReference type="AlphaFoldDB" id="E7G5R1"/>
<dbReference type="GO" id="GO:0008811">
    <property type="term" value="F:chloramphenicol O-acetyltransferase activity"/>
    <property type="evidence" value="ECO:0007669"/>
    <property type="project" value="InterPro"/>
</dbReference>
<dbReference type="GeneID" id="78229474"/>
<evidence type="ECO:0000313" key="3">
    <source>
        <dbReference type="Proteomes" id="UP000003157"/>
    </source>
</evidence>
<dbReference type="PIRSF" id="PIRSF000440">
    <property type="entry name" value="CAT"/>
    <property type="match status" value="1"/>
</dbReference>
<dbReference type="HOGENOM" id="CLU_093121_0_0_9"/>
<dbReference type="OrthoDB" id="9801766at2"/>
<keyword evidence="2" id="KW-0808">Transferase</keyword>
<dbReference type="eggNOG" id="COG4845">
    <property type="taxonomic scope" value="Bacteria"/>
</dbReference>
<feature type="active site" description="Proton acceptor" evidence="1">
    <location>
        <position position="190"/>
    </location>
</feature>
<dbReference type="EMBL" id="ADKX01000001">
    <property type="protein sequence ID" value="EFW06562.1"/>
    <property type="molecule type" value="Genomic_DNA"/>
</dbReference>
<keyword evidence="3" id="KW-1185">Reference proteome</keyword>
<gene>
    <name evidence="2" type="ORF">HMPREF9488_00099</name>
</gene>
<protein>
    <submittedName>
        <fullName evidence="2">Chloramphenicol O-acetyltransferase</fullName>
    </submittedName>
</protein>
<reference evidence="2 3" key="1">
    <citation type="submission" date="2010-12" db="EMBL/GenBank/DDBJ databases">
        <title>The Genome Sequence of Coprobacillus sp. strain 29_1.</title>
        <authorList>
            <consortium name="The Broad Institute Genome Sequencing Platform"/>
            <person name="Earl A."/>
            <person name="Ward D."/>
            <person name="Feldgarden M."/>
            <person name="Gevers D."/>
            <person name="Daigneault M."/>
            <person name="Sibley C.D."/>
            <person name="White A."/>
            <person name="Strauss J."/>
            <person name="Allen-Vercoe E."/>
            <person name="Young S.K."/>
            <person name="Zeng Q."/>
            <person name="Gargeya S."/>
            <person name="Fitzgerald M."/>
            <person name="Haas B."/>
            <person name="Abouelleil A."/>
            <person name="Alvarado L."/>
            <person name="Arachchi H.M."/>
            <person name="Berlin A."/>
            <person name="Brown A."/>
            <person name="Chapman S.B."/>
            <person name="Chen Z."/>
            <person name="Dunbar C."/>
            <person name="Freedman E."/>
            <person name="Gearin G."/>
            <person name="Gellesch M."/>
            <person name="Goldberg J."/>
            <person name="Griggs A."/>
            <person name="Gujja S."/>
            <person name="Heilman E."/>
            <person name="Heiman D."/>
            <person name="Howarth C."/>
            <person name="Larson L."/>
            <person name="Lui A."/>
            <person name="MacDonald P.J.P."/>
            <person name="Mehta T."/>
            <person name="Montmayeur A."/>
            <person name="Murphy C."/>
            <person name="Neiman D."/>
            <person name="Pearson M."/>
            <person name="Priest M."/>
            <person name="Roberts A."/>
            <person name="Saif S."/>
            <person name="Shea T."/>
            <person name="Shenoy N."/>
            <person name="Sisk P."/>
            <person name="Stolte C."/>
            <person name="Sykes S."/>
            <person name="White J."/>
            <person name="Yandava C."/>
            <person name="Nusbaum C."/>
            <person name="Birren B."/>
        </authorList>
    </citation>
    <scope>NUCLEOTIDE SEQUENCE [LARGE SCALE GENOMIC DNA]</scope>
    <source>
        <strain evidence="2 3">29_1</strain>
    </source>
</reference>
<name>E7G5R1_9FIRM</name>
<accession>E7G5R1</accession>
<dbReference type="SUPFAM" id="SSF52777">
    <property type="entry name" value="CoA-dependent acyltransferases"/>
    <property type="match status" value="1"/>
</dbReference>
<dbReference type="SMART" id="SM01059">
    <property type="entry name" value="CAT"/>
    <property type="match status" value="1"/>
</dbReference>